<evidence type="ECO:0000313" key="2">
    <source>
        <dbReference type="Proteomes" id="UP000002734"/>
    </source>
</evidence>
<accession>C6C3M2</accession>
<organism evidence="1 2">
    <name type="scientific">Musicola paradisiaca (strain Ech703)</name>
    <name type="common">Dickeya paradisiaca</name>
    <name type="synonym">Dickeya dadantii</name>
    <dbReference type="NCBI Taxonomy" id="579405"/>
    <lineage>
        <taxon>Bacteria</taxon>
        <taxon>Pseudomonadati</taxon>
        <taxon>Pseudomonadota</taxon>
        <taxon>Gammaproteobacteria</taxon>
        <taxon>Enterobacterales</taxon>
        <taxon>Pectobacteriaceae</taxon>
        <taxon>Musicola</taxon>
    </lineage>
</organism>
<dbReference type="KEGG" id="dda:Dd703_1568"/>
<dbReference type="HOGENOM" id="CLU_2769198_0_0_6"/>
<gene>
    <name evidence="1" type="ordered locus">Dd703_1568</name>
</gene>
<dbReference type="AlphaFoldDB" id="C6C3M2"/>
<reference evidence="1" key="1">
    <citation type="submission" date="2009-06" db="EMBL/GenBank/DDBJ databases">
        <title>Complete sequence of Dickeya dadantii Ech703.</title>
        <authorList>
            <consortium name="US DOE Joint Genome Institute"/>
            <person name="Lucas S."/>
            <person name="Copeland A."/>
            <person name="Lapidus A."/>
            <person name="Glavina del Rio T."/>
            <person name="Dalin E."/>
            <person name="Tice H."/>
            <person name="Bruce D."/>
            <person name="Goodwin L."/>
            <person name="Pitluck S."/>
            <person name="Chertkov O."/>
            <person name="Brettin T."/>
            <person name="Detter J.C."/>
            <person name="Han C."/>
            <person name="Larimer F."/>
            <person name="Land M."/>
            <person name="Hauser L."/>
            <person name="Kyrpides N."/>
            <person name="Mikhailova N."/>
            <person name="Balakrishnan V."/>
            <person name="Glasner J."/>
            <person name="Perna N.T."/>
        </authorList>
    </citation>
    <scope>NUCLEOTIDE SEQUENCE [LARGE SCALE GENOMIC DNA]</scope>
    <source>
        <strain evidence="1">Ech703</strain>
    </source>
</reference>
<protein>
    <submittedName>
        <fullName evidence="1">Uncharacterized protein</fullName>
    </submittedName>
</protein>
<keyword evidence="2" id="KW-1185">Reference proteome</keyword>
<evidence type="ECO:0000313" key="1">
    <source>
        <dbReference type="EMBL" id="ACS85367.1"/>
    </source>
</evidence>
<dbReference type="Proteomes" id="UP000002734">
    <property type="component" value="Chromosome"/>
</dbReference>
<dbReference type="EMBL" id="CP001654">
    <property type="protein sequence ID" value="ACS85367.1"/>
    <property type="molecule type" value="Genomic_DNA"/>
</dbReference>
<name>C6C3M2_MUSP7</name>
<sequence length="69" mass="7981">MVSVAALLDDDNNVIMNDWVQSNIAIPQLSFSQRSLDDDSCCYLYSHTCLVILRWGKFLFLLSVMECRY</sequence>
<proteinExistence type="predicted"/>